<keyword evidence="2" id="KW-1185">Reference proteome</keyword>
<accession>A0A3M7S321</accession>
<evidence type="ECO:0000313" key="1">
    <source>
        <dbReference type="EMBL" id="RNA30213.1"/>
    </source>
</evidence>
<organism evidence="1 2">
    <name type="scientific">Brachionus plicatilis</name>
    <name type="common">Marine rotifer</name>
    <name type="synonym">Brachionus muelleri</name>
    <dbReference type="NCBI Taxonomy" id="10195"/>
    <lineage>
        <taxon>Eukaryota</taxon>
        <taxon>Metazoa</taxon>
        <taxon>Spiralia</taxon>
        <taxon>Gnathifera</taxon>
        <taxon>Rotifera</taxon>
        <taxon>Eurotatoria</taxon>
        <taxon>Monogononta</taxon>
        <taxon>Pseudotrocha</taxon>
        <taxon>Ploima</taxon>
        <taxon>Brachionidae</taxon>
        <taxon>Brachionus</taxon>
    </lineage>
</organism>
<comment type="caution">
    <text evidence="1">The sequence shown here is derived from an EMBL/GenBank/DDBJ whole genome shotgun (WGS) entry which is preliminary data.</text>
</comment>
<reference evidence="1 2" key="1">
    <citation type="journal article" date="2018" name="Sci. Rep.">
        <title>Genomic signatures of local adaptation to the degree of environmental predictability in rotifers.</title>
        <authorList>
            <person name="Franch-Gras L."/>
            <person name="Hahn C."/>
            <person name="Garcia-Roger E.M."/>
            <person name="Carmona M.J."/>
            <person name="Serra M."/>
            <person name="Gomez A."/>
        </authorList>
    </citation>
    <scope>NUCLEOTIDE SEQUENCE [LARGE SCALE GENOMIC DNA]</scope>
    <source>
        <strain evidence="1">HYR1</strain>
    </source>
</reference>
<proteinExistence type="predicted"/>
<dbReference type="OrthoDB" id="10651582at2759"/>
<dbReference type="EMBL" id="REGN01002115">
    <property type="protein sequence ID" value="RNA30213.1"/>
    <property type="molecule type" value="Genomic_DNA"/>
</dbReference>
<protein>
    <submittedName>
        <fullName evidence="1">Uncharacterized protein</fullName>
    </submittedName>
</protein>
<evidence type="ECO:0000313" key="2">
    <source>
        <dbReference type="Proteomes" id="UP000276133"/>
    </source>
</evidence>
<dbReference type="Proteomes" id="UP000276133">
    <property type="component" value="Unassembled WGS sequence"/>
</dbReference>
<dbReference type="AlphaFoldDB" id="A0A3M7S321"/>
<gene>
    <name evidence="1" type="ORF">BpHYR1_000867</name>
</gene>
<name>A0A3M7S321_BRAPC</name>
<sequence>MVTHFRVPFCPHVFERSRTDNGKANEKNVGLRIRQRPQAVIVLLAGRVPQAQVHRLSVHHHIGRKIVEHRGYVFAWKGVCGVRYQQTCLSNGTVADHYAFDCLHCP</sequence>